<evidence type="ECO:0000259" key="9">
    <source>
        <dbReference type="PROSITE" id="PS50222"/>
    </source>
</evidence>
<dbReference type="Gene3D" id="1.10.510.10">
    <property type="entry name" value="Transferase(Phosphotransferase) domain 1"/>
    <property type="match status" value="1"/>
</dbReference>
<keyword evidence="4" id="KW-0547">Nucleotide-binding</keyword>
<dbReference type="InterPro" id="IPR011992">
    <property type="entry name" value="EF-hand-dom_pair"/>
</dbReference>
<dbReference type="AlphaFoldDB" id="A0A2U1NJI3"/>
<dbReference type="InterPro" id="IPR050205">
    <property type="entry name" value="CDPK_Ser/Thr_kinases"/>
</dbReference>
<sequence>MQMRPLVYTKLEYRNTFLRSNVQVSSPWKNTGQKFSEIVGCPYYMAPEVLKRNYEPEVDIWSAGVILYILLRGVPPFWAETEQGVALSILRGVIDFKSESWPQISKNAKSLVKQMLEPDPKKRSTSQQVLAGLRKVGSQLADPEIKLLMDVADVDNNGVLEYGEFVAVTIHLQKMENDEASSQSNINVLNQIVKEVDTDKDGRISFEEFVAMMKAGTDWRRASRQYSRERFNNLSVNLMKNGSLRLDDGLTGQSVIV</sequence>
<evidence type="ECO:0000313" key="10">
    <source>
        <dbReference type="EMBL" id="PWA73620.1"/>
    </source>
</evidence>
<keyword evidence="11" id="KW-1185">Reference proteome</keyword>
<evidence type="ECO:0000256" key="6">
    <source>
        <dbReference type="ARBA" id="ARBA00022837"/>
    </source>
</evidence>
<protein>
    <submittedName>
        <fullName evidence="10">EF-hand domain pair, Serine/threonine-protein kinase Plk3</fullName>
    </submittedName>
</protein>
<keyword evidence="6" id="KW-0106">Calcium</keyword>
<evidence type="ECO:0000256" key="7">
    <source>
        <dbReference type="ARBA" id="ARBA00022840"/>
    </source>
</evidence>
<dbReference type="SUPFAM" id="SSF56112">
    <property type="entry name" value="Protein kinase-like (PK-like)"/>
    <property type="match status" value="1"/>
</dbReference>
<comment type="caution">
    <text evidence="10">The sequence shown here is derived from an EMBL/GenBank/DDBJ whole genome shotgun (WGS) entry which is preliminary data.</text>
</comment>
<dbReference type="SUPFAM" id="SSF47473">
    <property type="entry name" value="EF-hand"/>
    <property type="match status" value="1"/>
</dbReference>
<evidence type="ECO:0000259" key="8">
    <source>
        <dbReference type="PROSITE" id="PS50011"/>
    </source>
</evidence>
<dbReference type="GO" id="GO:0005524">
    <property type="term" value="F:ATP binding"/>
    <property type="evidence" value="ECO:0007669"/>
    <property type="project" value="UniProtKB-KW"/>
</dbReference>
<comment type="similarity">
    <text evidence="1">Belongs to the protein kinase superfamily. CAMK Ser/Thr protein kinase family. CaMK subfamily.</text>
</comment>
<organism evidence="10 11">
    <name type="scientific">Artemisia annua</name>
    <name type="common">Sweet wormwood</name>
    <dbReference type="NCBI Taxonomy" id="35608"/>
    <lineage>
        <taxon>Eukaryota</taxon>
        <taxon>Viridiplantae</taxon>
        <taxon>Streptophyta</taxon>
        <taxon>Embryophyta</taxon>
        <taxon>Tracheophyta</taxon>
        <taxon>Spermatophyta</taxon>
        <taxon>Magnoliopsida</taxon>
        <taxon>eudicotyledons</taxon>
        <taxon>Gunneridae</taxon>
        <taxon>Pentapetalae</taxon>
        <taxon>asterids</taxon>
        <taxon>campanulids</taxon>
        <taxon>Asterales</taxon>
        <taxon>Asteraceae</taxon>
        <taxon>Asteroideae</taxon>
        <taxon>Anthemideae</taxon>
        <taxon>Artemisiinae</taxon>
        <taxon>Artemisia</taxon>
    </lineage>
</organism>
<feature type="domain" description="EF-hand" evidence="9">
    <location>
        <begin position="184"/>
        <end position="219"/>
    </location>
</feature>
<evidence type="ECO:0000256" key="4">
    <source>
        <dbReference type="ARBA" id="ARBA00022741"/>
    </source>
</evidence>
<proteinExistence type="inferred from homology"/>
<dbReference type="STRING" id="35608.A0A2U1NJI3"/>
<dbReference type="GO" id="GO:0004674">
    <property type="term" value="F:protein serine/threonine kinase activity"/>
    <property type="evidence" value="ECO:0007669"/>
    <property type="project" value="UniProtKB-KW"/>
</dbReference>
<evidence type="ECO:0000256" key="1">
    <source>
        <dbReference type="ARBA" id="ARBA00005354"/>
    </source>
</evidence>
<dbReference type="CDD" id="cd00051">
    <property type="entry name" value="EFh"/>
    <property type="match status" value="1"/>
</dbReference>
<dbReference type="Pfam" id="PF13499">
    <property type="entry name" value="EF-hand_7"/>
    <property type="match status" value="1"/>
</dbReference>
<evidence type="ECO:0000313" key="11">
    <source>
        <dbReference type="Proteomes" id="UP000245207"/>
    </source>
</evidence>
<keyword evidence="5 10" id="KW-0418">Kinase</keyword>
<evidence type="ECO:0000256" key="5">
    <source>
        <dbReference type="ARBA" id="ARBA00022777"/>
    </source>
</evidence>
<dbReference type="Gene3D" id="1.10.238.10">
    <property type="entry name" value="EF-hand"/>
    <property type="match status" value="2"/>
</dbReference>
<dbReference type="OrthoDB" id="40902at2759"/>
<keyword evidence="7" id="KW-0067">ATP-binding</keyword>
<dbReference type="InterPro" id="IPR011009">
    <property type="entry name" value="Kinase-like_dom_sf"/>
</dbReference>
<dbReference type="EMBL" id="PKPP01002711">
    <property type="protein sequence ID" value="PWA73620.1"/>
    <property type="molecule type" value="Genomic_DNA"/>
</dbReference>
<accession>A0A2U1NJI3</accession>
<dbReference type="InterPro" id="IPR002048">
    <property type="entry name" value="EF_hand_dom"/>
</dbReference>
<dbReference type="SMART" id="SM00220">
    <property type="entry name" value="S_TKc"/>
    <property type="match status" value="1"/>
</dbReference>
<dbReference type="Proteomes" id="UP000245207">
    <property type="component" value="Unassembled WGS sequence"/>
</dbReference>
<name>A0A2U1NJI3_ARTAN</name>
<gene>
    <name evidence="10" type="ORF">CTI12_AA165690</name>
</gene>
<feature type="domain" description="Protein kinase" evidence="8">
    <location>
        <begin position="1"/>
        <end position="145"/>
    </location>
</feature>
<reference evidence="10 11" key="1">
    <citation type="journal article" date="2018" name="Mol. Plant">
        <title>The genome of Artemisia annua provides insight into the evolution of Asteraceae family and artemisinin biosynthesis.</title>
        <authorList>
            <person name="Shen Q."/>
            <person name="Zhang L."/>
            <person name="Liao Z."/>
            <person name="Wang S."/>
            <person name="Yan T."/>
            <person name="Shi P."/>
            <person name="Liu M."/>
            <person name="Fu X."/>
            <person name="Pan Q."/>
            <person name="Wang Y."/>
            <person name="Lv Z."/>
            <person name="Lu X."/>
            <person name="Zhang F."/>
            <person name="Jiang W."/>
            <person name="Ma Y."/>
            <person name="Chen M."/>
            <person name="Hao X."/>
            <person name="Li L."/>
            <person name="Tang Y."/>
            <person name="Lv G."/>
            <person name="Zhou Y."/>
            <person name="Sun X."/>
            <person name="Brodelius P.E."/>
            <person name="Rose J.K.C."/>
            <person name="Tang K."/>
        </authorList>
    </citation>
    <scope>NUCLEOTIDE SEQUENCE [LARGE SCALE GENOMIC DNA]</scope>
    <source>
        <strain evidence="11">cv. Huhao1</strain>
        <tissue evidence="10">Leaf</tissue>
    </source>
</reference>
<dbReference type="PROSITE" id="PS50222">
    <property type="entry name" value="EF_HAND_2"/>
    <property type="match status" value="2"/>
</dbReference>
<keyword evidence="2" id="KW-0723">Serine/threonine-protein kinase</keyword>
<dbReference type="SMART" id="SM00054">
    <property type="entry name" value="EFh"/>
    <property type="match status" value="2"/>
</dbReference>
<dbReference type="PROSITE" id="PS50011">
    <property type="entry name" value="PROTEIN_KINASE_DOM"/>
    <property type="match status" value="1"/>
</dbReference>
<dbReference type="PANTHER" id="PTHR24349">
    <property type="entry name" value="SERINE/THREONINE-PROTEIN KINASE"/>
    <property type="match status" value="1"/>
</dbReference>
<evidence type="ECO:0000256" key="2">
    <source>
        <dbReference type="ARBA" id="ARBA00022527"/>
    </source>
</evidence>
<evidence type="ECO:0000256" key="3">
    <source>
        <dbReference type="ARBA" id="ARBA00022679"/>
    </source>
</evidence>
<dbReference type="InterPro" id="IPR018247">
    <property type="entry name" value="EF_Hand_1_Ca_BS"/>
</dbReference>
<dbReference type="PROSITE" id="PS00018">
    <property type="entry name" value="EF_HAND_1"/>
    <property type="match status" value="2"/>
</dbReference>
<dbReference type="InterPro" id="IPR000719">
    <property type="entry name" value="Prot_kinase_dom"/>
</dbReference>
<feature type="domain" description="EF-hand" evidence="9">
    <location>
        <begin position="140"/>
        <end position="175"/>
    </location>
</feature>
<dbReference type="GO" id="GO:0005509">
    <property type="term" value="F:calcium ion binding"/>
    <property type="evidence" value="ECO:0007669"/>
    <property type="project" value="InterPro"/>
</dbReference>
<keyword evidence="3" id="KW-0808">Transferase</keyword>
<dbReference type="Pfam" id="PF00069">
    <property type="entry name" value="Pkinase"/>
    <property type="match status" value="1"/>
</dbReference>